<feature type="transmembrane region" description="Helical" evidence="1">
    <location>
        <begin position="106"/>
        <end position="123"/>
    </location>
</feature>
<dbReference type="AlphaFoldDB" id="A0A9Q9C964"/>
<organism evidence="2 3">
    <name type="scientific">Encephalitozoon hellem</name>
    <name type="common">Microsporidian parasite</name>
    <dbReference type="NCBI Taxonomy" id="27973"/>
    <lineage>
        <taxon>Eukaryota</taxon>
        <taxon>Fungi</taxon>
        <taxon>Fungi incertae sedis</taxon>
        <taxon>Microsporidia</taxon>
        <taxon>Unikaryonidae</taxon>
        <taxon>Encephalitozoon</taxon>
    </lineage>
</organism>
<accession>A0A9Q9C964</accession>
<keyword evidence="1" id="KW-1133">Transmembrane helix</keyword>
<feature type="transmembrane region" description="Helical" evidence="1">
    <location>
        <begin position="135"/>
        <end position="154"/>
    </location>
</feature>
<keyword evidence="1" id="KW-0812">Transmembrane</keyword>
<proteinExistence type="predicted"/>
<feature type="transmembrane region" description="Helical" evidence="1">
    <location>
        <begin position="51"/>
        <end position="69"/>
    </location>
</feature>
<dbReference type="EMBL" id="CP075154">
    <property type="protein sequence ID" value="UTX43790.1"/>
    <property type="molecule type" value="Genomic_DNA"/>
</dbReference>
<evidence type="ECO:0000313" key="3">
    <source>
        <dbReference type="Proteomes" id="UP001059546"/>
    </source>
</evidence>
<feature type="transmembrane region" description="Helical" evidence="1">
    <location>
        <begin position="160"/>
        <end position="185"/>
    </location>
</feature>
<gene>
    <name evidence="2" type="ORF">GPU96_08g15640</name>
</gene>
<reference evidence="2" key="1">
    <citation type="submission" date="2021-05" db="EMBL/GenBank/DDBJ databases">
        <title>Encephalitozoon hellem ATCC 50604 Complete Genome.</title>
        <authorList>
            <person name="Mascarenhas dos Santos A.C."/>
            <person name="Julian A.T."/>
            <person name="Pombert J.-F."/>
        </authorList>
    </citation>
    <scope>NUCLEOTIDE SEQUENCE</scope>
    <source>
        <strain evidence="2">ATCC 50604</strain>
    </source>
</reference>
<evidence type="ECO:0000256" key="1">
    <source>
        <dbReference type="SAM" id="Phobius"/>
    </source>
</evidence>
<name>A0A9Q9C964_ENCHE</name>
<protein>
    <submittedName>
        <fullName evidence="2">Uncharacterized protein</fullName>
    </submittedName>
</protein>
<keyword evidence="1" id="KW-0472">Membrane</keyword>
<sequence length="314" mass="35257">MSNNISPFVLLVVMLILGATLVNLIALRANSKPEPAGTRYMEKIKSTRREGVVFFLLVLISTTIYYFFYAQSRLEGSMLPFLKRTRVSGRSLKMLELCARNIQKSFMFYAASFIIPLVSSRRFRVLGIDENTSIAFVRCYSLLGSFLYPLVFHISSGYDFGSYIVEVLNIAETILLLSLYSLLLLKVCKMHDVLSYTQVITKFEIEDVLGKIKLKIIGIIGYLCLEGTSGAVRMVEMLFSGGRVQGLPVNSLVETALLVALYYHSVKFLVTPENGICESIQKIESIKKHVVTGFLNLEHRDEDSMVDVSAIPDI</sequence>
<evidence type="ECO:0000313" key="2">
    <source>
        <dbReference type="EMBL" id="UTX43790.1"/>
    </source>
</evidence>
<dbReference type="Proteomes" id="UP001059546">
    <property type="component" value="Chromosome VIII"/>
</dbReference>
<feature type="transmembrane region" description="Helical" evidence="1">
    <location>
        <begin position="6"/>
        <end position="30"/>
    </location>
</feature>